<accession>A0A6J7FAD2</accession>
<evidence type="ECO:0000256" key="2">
    <source>
        <dbReference type="ARBA" id="ARBA00013064"/>
    </source>
</evidence>
<dbReference type="AlphaFoldDB" id="A0A6J7FAD2"/>
<evidence type="ECO:0000256" key="1">
    <source>
        <dbReference type="ARBA" id="ARBA00011063"/>
    </source>
</evidence>
<dbReference type="Pfam" id="PF01451">
    <property type="entry name" value="LMWPc"/>
    <property type="match status" value="1"/>
</dbReference>
<dbReference type="Gene3D" id="3.40.50.2300">
    <property type="match status" value="1"/>
</dbReference>
<dbReference type="EC" id="3.1.3.48" evidence="2"/>
<dbReference type="PRINTS" id="PR00719">
    <property type="entry name" value="LMWPTPASE"/>
</dbReference>
<dbReference type="SUPFAM" id="SSF52788">
    <property type="entry name" value="Phosphotyrosine protein phosphatases I"/>
    <property type="match status" value="1"/>
</dbReference>
<evidence type="ECO:0000313" key="6">
    <source>
        <dbReference type="EMBL" id="CAB4893232.1"/>
    </source>
</evidence>
<dbReference type="InterPro" id="IPR050438">
    <property type="entry name" value="LMW_PTPase"/>
</dbReference>
<feature type="domain" description="Phosphotyrosine protein phosphatase I" evidence="5">
    <location>
        <begin position="11"/>
        <end position="168"/>
    </location>
</feature>
<evidence type="ECO:0000256" key="4">
    <source>
        <dbReference type="ARBA" id="ARBA00022912"/>
    </source>
</evidence>
<organism evidence="6">
    <name type="scientific">freshwater metagenome</name>
    <dbReference type="NCBI Taxonomy" id="449393"/>
    <lineage>
        <taxon>unclassified sequences</taxon>
        <taxon>metagenomes</taxon>
        <taxon>ecological metagenomes</taxon>
    </lineage>
</organism>
<reference evidence="6" key="1">
    <citation type="submission" date="2020-05" db="EMBL/GenBank/DDBJ databases">
        <authorList>
            <person name="Chiriac C."/>
            <person name="Salcher M."/>
            <person name="Ghai R."/>
            <person name="Kavagutti S V."/>
        </authorList>
    </citation>
    <scope>NUCLEOTIDE SEQUENCE</scope>
</reference>
<sequence length="174" mass="19081">MGGYAPRVSQFRITLVCLGNICRSPIGEAVLRDRINKAGLESLVLVDSAGTGDWHIGYPADPRAAATITQYGYTLDHQARQINSTWFGAIDLVLAMDTENYKNLQVMLDEAGAPATELRMFRSFDPALAHLLEPSSDLDVPDPYYGGEESFVLVLKMIEDAADGLVAYLRQQIS</sequence>
<evidence type="ECO:0000256" key="3">
    <source>
        <dbReference type="ARBA" id="ARBA00022801"/>
    </source>
</evidence>
<keyword evidence="4" id="KW-0904">Protein phosphatase</keyword>
<dbReference type="EMBL" id="CAFBMC010000019">
    <property type="protein sequence ID" value="CAB4893232.1"/>
    <property type="molecule type" value="Genomic_DNA"/>
</dbReference>
<keyword evidence="3" id="KW-0378">Hydrolase</keyword>
<dbReference type="CDD" id="cd16343">
    <property type="entry name" value="LMWPTP"/>
    <property type="match status" value="1"/>
</dbReference>
<dbReference type="PANTHER" id="PTHR11717">
    <property type="entry name" value="LOW MOLECULAR WEIGHT PROTEIN TYROSINE PHOSPHATASE"/>
    <property type="match status" value="1"/>
</dbReference>
<protein>
    <recommendedName>
        <fullName evidence="2">protein-tyrosine-phosphatase</fullName>
        <ecNumber evidence="2">3.1.3.48</ecNumber>
    </recommendedName>
</protein>
<dbReference type="GO" id="GO:0004725">
    <property type="term" value="F:protein tyrosine phosphatase activity"/>
    <property type="evidence" value="ECO:0007669"/>
    <property type="project" value="UniProtKB-EC"/>
</dbReference>
<dbReference type="InterPro" id="IPR023485">
    <property type="entry name" value="Ptyr_pPase"/>
</dbReference>
<dbReference type="InterPro" id="IPR036196">
    <property type="entry name" value="Ptyr_pPase_sf"/>
</dbReference>
<dbReference type="InterPro" id="IPR017867">
    <property type="entry name" value="Tyr_phospatase_low_mol_wt"/>
</dbReference>
<gene>
    <name evidence="6" type="ORF">UFOPK3495_00527</name>
</gene>
<dbReference type="SMART" id="SM00226">
    <property type="entry name" value="LMWPc"/>
    <property type="match status" value="1"/>
</dbReference>
<proteinExistence type="inferred from homology"/>
<name>A0A6J7FAD2_9ZZZZ</name>
<evidence type="ECO:0000259" key="5">
    <source>
        <dbReference type="SMART" id="SM00226"/>
    </source>
</evidence>
<comment type="similarity">
    <text evidence="1">Belongs to the low molecular weight phosphotyrosine protein phosphatase family.</text>
</comment>
<dbReference type="PANTHER" id="PTHR11717:SF7">
    <property type="entry name" value="LOW MOLECULAR WEIGHT PHOSPHOTYROSINE PROTEIN PHOSPHATASE"/>
    <property type="match status" value="1"/>
</dbReference>